<evidence type="ECO:0000313" key="3">
    <source>
        <dbReference type="Proteomes" id="UP000070092"/>
    </source>
</evidence>
<reference evidence="2 3" key="1">
    <citation type="submission" date="2016-01" db="EMBL/GenBank/DDBJ databases">
        <authorList>
            <person name="Oliw E.H."/>
        </authorList>
    </citation>
    <scope>NUCLEOTIDE SEQUENCE [LARGE SCALE GENOMIC DNA]</scope>
    <source>
        <strain evidence="2 3">MJR8628B</strain>
    </source>
</reference>
<keyword evidence="1" id="KW-0472">Membrane</keyword>
<accession>A0A133KQT3</accession>
<proteinExistence type="predicted"/>
<evidence type="ECO:0000313" key="2">
    <source>
        <dbReference type="EMBL" id="KWZ81913.1"/>
    </source>
</evidence>
<dbReference type="AlphaFoldDB" id="A0A133KQT3"/>
<gene>
    <name evidence="2" type="ORF">HMPREF3196_00771</name>
</gene>
<dbReference type="PATRIC" id="fig|1681.53.peg.761"/>
<comment type="caution">
    <text evidence="2">The sequence shown here is derived from an EMBL/GenBank/DDBJ whole genome shotgun (WGS) entry which is preliminary data.</text>
</comment>
<dbReference type="EMBL" id="LRPO01000022">
    <property type="protein sequence ID" value="KWZ81913.1"/>
    <property type="molecule type" value="Genomic_DNA"/>
</dbReference>
<name>A0A133KQT3_BIFBI</name>
<keyword evidence="1" id="KW-1133">Transmembrane helix</keyword>
<sequence>MPGGFPPATGWQSRRGYSFFCVHAGLLFLFWFPCRMAVRCGKVFRSDAGRYRTAVGWMVVGDATAGLDGRNGWIRRGR</sequence>
<organism evidence="2 3">
    <name type="scientific">Bifidobacterium bifidum</name>
    <dbReference type="NCBI Taxonomy" id="1681"/>
    <lineage>
        <taxon>Bacteria</taxon>
        <taxon>Bacillati</taxon>
        <taxon>Actinomycetota</taxon>
        <taxon>Actinomycetes</taxon>
        <taxon>Bifidobacteriales</taxon>
        <taxon>Bifidobacteriaceae</taxon>
        <taxon>Bifidobacterium</taxon>
    </lineage>
</organism>
<dbReference type="Proteomes" id="UP000070092">
    <property type="component" value="Unassembled WGS sequence"/>
</dbReference>
<evidence type="ECO:0000256" key="1">
    <source>
        <dbReference type="SAM" id="Phobius"/>
    </source>
</evidence>
<feature type="transmembrane region" description="Helical" evidence="1">
    <location>
        <begin position="16"/>
        <end position="34"/>
    </location>
</feature>
<keyword evidence="1" id="KW-0812">Transmembrane</keyword>
<protein>
    <submittedName>
        <fullName evidence="2">Uncharacterized protein</fullName>
    </submittedName>
</protein>